<evidence type="ECO:0000313" key="1">
    <source>
        <dbReference type="EMBL" id="GES96770.1"/>
    </source>
</evidence>
<name>A0A8H3QY70_9GLOM</name>
<accession>A0A8H3QY70</accession>
<evidence type="ECO:0000313" key="2">
    <source>
        <dbReference type="Proteomes" id="UP000615446"/>
    </source>
</evidence>
<dbReference type="OrthoDB" id="2400025at2759"/>
<dbReference type="EMBL" id="BLAL01000252">
    <property type="protein sequence ID" value="GES96770.1"/>
    <property type="molecule type" value="Genomic_DNA"/>
</dbReference>
<organism evidence="1 2">
    <name type="scientific">Rhizophagus clarus</name>
    <dbReference type="NCBI Taxonomy" id="94130"/>
    <lineage>
        <taxon>Eukaryota</taxon>
        <taxon>Fungi</taxon>
        <taxon>Fungi incertae sedis</taxon>
        <taxon>Mucoromycota</taxon>
        <taxon>Glomeromycotina</taxon>
        <taxon>Glomeromycetes</taxon>
        <taxon>Glomerales</taxon>
        <taxon>Glomeraceae</taxon>
        <taxon>Rhizophagus</taxon>
    </lineage>
</organism>
<reference evidence="1" key="1">
    <citation type="submission" date="2019-10" db="EMBL/GenBank/DDBJ databases">
        <title>Conservation and host-specific expression of non-tandemly repeated heterogenous ribosome RNA gene in arbuscular mycorrhizal fungi.</title>
        <authorList>
            <person name="Maeda T."/>
            <person name="Kobayashi Y."/>
            <person name="Nakagawa T."/>
            <person name="Ezawa T."/>
            <person name="Yamaguchi K."/>
            <person name="Bino T."/>
            <person name="Nishimoto Y."/>
            <person name="Shigenobu S."/>
            <person name="Kawaguchi M."/>
        </authorList>
    </citation>
    <scope>NUCLEOTIDE SEQUENCE</scope>
    <source>
        <strain evidence="1">HR1</strain>
    </source>
</reference>
<proteinExistence type="predicted"/>
<gene>
    <name evidence="1" type="ORF">RCL2_002338600</name>
</gene>
<comment type="caution">
    <text evidence="1">The sequence shown here is derived from an EMBL/GenBank/DDBJ whole genome shotgun (WGS) entry which is preliminary data.</text>
</comment>
<protein>
    <submittedName>
        <fullName evidence="1">Uncharacterized protein</fullName>
    </submittedName>
</protein>
<dbReference type="AlphaFoldDB" id="A0A8H3QY70"/>
<sequence>MGVTSTYKLAADRVEGICKLHTYYITNAKRELPYYAIDTSENSICEKMINTIVELSDELGVDDFDFLYDKNIIDMIFNMKRREPENEVIVDQNRQTVILAPECEDFNIEALIAKEMNNNEN</sequence>
<dbReference type="Proteomes" id="UP000615446">
    <property type="component" value="Unassembled WGS sequence"/>
</dbReference>